<dbReference type="EMBL" id="JAIZAY010000003">
    <property type="protein sequence ID" value="KAJ8045193.1"/>
    <property type="molecule type" value="Genomic_DNA"/>
</dbReference>
<comment type="caution">
    <text evidence="1">The sequence shown here is derived from an EMBL/GenBank/DDBJ whole genome shotgun (WGS) entry which is preliminary data.</text>
</comment>
<evidence type="ECO:0000313" key="2">
    <source>
        <dbReference type="Proteomes" id="UP001152320"/>
    </source>
</evidence>
<accession>A0A9Q1HHL9</accession>
<name>A0A9Q1HHL9_HOLLE</name>
<sequence>MSNICNARYSSVSVRYPSLSIKASSRSIWELVIFSIGPSNPSTKRLIIRGLLMLYLR</sequence>
<keyword evidence="2" id="KW-1185">Reference proteome</keyword>
<evidence type="ECO:0000313" key="1">
    <source>
        <dbReference type="EMBL" id="KAJ8045193.1"/>
    </source>
</evidence>
<dbReference type="AlphaFoldDB" id="A0A9Q1HHL9"/>
<dbReference type="Proteomes" id="UP001152320">
    <property type="component" value="Chromosome 3"/>
</dbReference>
<proteinExistence type="predicted"/>
<gene>
    <name evidence="1" type="ORF">HOLleu_08144</name>
</gene>
<organism evidence="1 2">
    <name type="scientific">Holothuria leucospilota</name>
    <name type="common">Black long sea cucumber</name>
    <name type="synonym">Mertensiothuria leucospilota</name>
    <dbReference type="NCBI Taxonomy" id="206669"/>
    <lineage>
        <taxon>Eukaryota</taxon>
        <taxon>Metazoa</taxon>
        <taxon>Echinodermata</taxon>
        <taxon>Eleutherozoa</taxon>
        <taxon>Echinozoa</taxon>
        <taxon>Holothuroidea</taxon>
        <taxon>Aspidochirotacea</taxon>
        <taxon>Aspidochirotida</taxon>
        <taxon>Holothuriidae</taxon>
        <taxon>Holothuria</taxon>
    </lineage>
</organism>
<reference evidence="1" key="1">
    <citation type="submission" date="2021-10" db="EMBL/GenBank/DDBJ databases">
        <title>Tropical sea cucumber genome reveals ecological adaptation and Cuvierian tubules defense mechanism.</title>
        <authorList>
            <person name="Chen T."/>
        </authorList>
    </citation>
    <scope>NUCLEOTIDE SEQUENCE</scope>
    <source>
        <strain evidence="1">Nanhai2018</strain>
        <tissue evidence="1">Muscle</tissue>
    </source>
</reference>
<protein>
    <submittedName>
        <fullName evidence="1">Uncharacterized protein</fullName>
    </submittedName>
</protein>